<keyword evidence="1" id="KW-0812">Transmembrane</keyword>
<feature type="signal peptide" evidence="2">
    <location>
        <begin position="1"/>
        <end position="15"/>
    </location>
</feature>
<evidence type="ECO:0000313" key="3">
    <source>
        <dbReference type="EMBL" id="GAT98625.1"/>
    </source>
</evidence>
<dbReference type="OMA" id="CENGIMY"/>
<gene>
    <name evidence="3" type="ORF">CL6EHI_067090</name>
</gene>
<dbReference type="EMBL" id="BDEQ01000001">
    <property type="protein sequence ID" value="GAT98625.1"/>
    <property type="molecule type" value="Genomic_DNA"/>
</dbReference>
<evidence type="ECO:0000256" key="1">
    <source>
        <dbReference type="SAM" id="Phobius"/>
    </source>
</evidence>
<dbReference type="VEuPathDB" id="AmoebaDB:EHI_067090"/>
<protein>
    <submittedName>
        <fullName evidence="3">Uncharacterized protein</fullName>
    </submittedName>
</protein>
<keyword evidence="1" id="KW-0472">Membrane</keyword>
<evidence type="ECO:0000256" key="2">
    <source>
        <dbReference type="SAM" id="SignalP"/>
    </source>
</evidence>
<keyword evidence="1" id="KW-1133">Transmembrane helix</keyword>
<accession>A0A5K1VF86</accession>
<dbReference type="Proteomes" id="UP000078387">
    <property type="component" value="Unassembled WGS sequence"/>
</dbReference>
<proteinExistence type="predicted"/>
<evidence type="ECO:0000313" key="4">
    <source>
        <dbReference type="Proteomes" id="UP000078387"/>
    </source>
</evidence>
<reference evidence="3 4" key="1">
    <citation type="submission" date="2016-05" db="EMBL/GenBank/DDBJ databases">
        <title>First whole genome sequencing of Entamoeba histolytica HM1:IMSS-clone-6.</title>
        <authorList>
            <person name="Mukherjee Avik.K."/>
            <person name="Izumyama S."/>
            <person name="Nakada-Tsukui K."/>
            <person name="Nozaki T."/>
        </authorList>
    </citation>
    <scope>NUCLEOTIDE SEQUENCE [LARGE SCALE GENOMIC DNA]</scope>
    <source>
        <strain evidence="3 4">HM1:IMSS clone 6</strain>
    </source>
</reference>
<sequence>MKGILLLLFISFVFSKDLIATFTKDDDGNAVTFIKLEFEKCYRTSSINSFYLTHEGNSVTCTTYLASADCSGILSSSFTADLNDGKIKQLLCSTSGSKEQCSLEIKRAPRHNGFYSLFSDDSTCSHRDNTTRMYVTNKKYKCDIIKGYYCKYEEDDNVMFFDTYPNDKMKKDERISHTKSWNCDVCEKGIMYQCGAVSTVIVSVLFILAILF</sequence>
<dbReference type="VEuPathDB" id="AmoebaDB:KM1_183140"/>
<dbReference type="VEuPathDB" id="AmoebaDB:EHI7A_108390"/>
<feature type="chain" id="PRO_5023888232" evidence="2">
    <location>
        <begin position="16"/>
        <end position="212"/>
    </location>
</feature>
<name>A0A5K1VF86_ENTHI</name>
<dbReference type="AlphaFoldDB" id="A0A5K1VF86"/>
<keyword evidence="2" id="KW-0732">Signal</keyword>
<feature type="transmembrane region" description="Helical" evidence="1">
    <location>
        <begin position="190"/>
        <end position="211"/>
    </location>
</feature>
<comment type="caution">
    <text evidence="3">The sequence shown here is derived from an EMBL/GenBank/DDBJ whole genome shotgun (WGS) entry which is preliminary data.</text>
</comment>
<dbReference type="VEuPathDB" id="AmoebaDB:EHI8A_176020"/>
<dbReference type="VEuPathDB" id="AmoebaDB:EHI5A_146120"/>
<organism evidence="3 4">
    <name type="scientific">Entamoeba histolytica</name>
    <dbReference type="NCBI Taxonomy" id="5759"/>
    <lineage>
        <taxon>Eukaryota</taxon>
        <taxon>Amoebozoa</taxon>
        <taxon>Evosea</taxon>
        <taxon>Archamoebae</taxon>
        <taxon>Mastigamoebida</taxon>
        <taxon>Entamoebidae</taxon>
        <taxon>Entamoeba</taxon>
    </lineage>
</organism>